<dbReference type="Proteomes" id="UP000184192">
    <property type="component" value="Unassembled WGS sequence"/>
</dbReference>
<sequence>MKHSYFYSFACSILLLTACSGEKTADAKLPIINIDESTGYFENDYTSEAYKTLLKNPKIVQLETKDDCLLGGFASICDVTPKYIVVGGDKKIYFFDAHSGTFLSKIDRQGDGPEEYNDIYFSYFDEENELVYIATLKKIKSYKPDGTFVKEYPKGSFTNLAHTTDGYWGIYEREYWKQHLIALLDKDWKVKQSFLPDREAAFVNGDLYIAPRFREANNHIYTMVDDTLYTNKEEKLSPALVIHKGKLKMPNEIISALDRLVSEGQKYIQMDAALNVGNLMFYNFFLERGRHYTVWDIKSGKLLAHSKSGYFMPLNEETTVNAQFSLIKNDKGYALISTNELAKHGLRDEEDDSNPLLLRVDFENFHIN</sequence>
<dbReference type="AlphaFoldDB" id="A0A1M6FHF4"/>
<keyword evidence="2" id="KW-1185">Reference proteome</keyword>
<dbReference type="RefSeq" id="WP_025831356.1">
    <property type="nucleotide sequence ID" value="NZ_FQZN01000012.1"/>
</dbReference>
<evidence type="ECO:0000313" key="1">
    <source>
        <dbReference type="EMBL" id="SHI97097.1"/>
    </source>
</evidence>
<dbReference type="Pfam" id="PF17170">
    <property type="entry name" value="DUF5128"/>
    <property type="match status" value="1"/>
</dbReference>
<dbReference type="EMBL" id="FQZN01000012">
    <property type="protein sequence ID" value="SHI97097.1"/>
    <property type="molecule type" value="Genomic_DNA"/>
</dbReference>
<dbReference type="eggNOG" id="COG3391">
    <property type="taxonomic scope" value="Bacteria"/>
</dbReference>
<proteinExistence type="predicted"/>
<evidence type="ECO:0000313" key="2">
    <source>
        <dbReference type="Proteomes" id="UP000184192"/>
    </source>
</evidence>
<dbReference type="InterPro" id="IPR011047">
    <property type="entry name" value="Quinoprotein_ADH-like_sf"/>
</dbReference>
<gene>
    <name evidence="1" type="ORF">SAMN05444350_11233</name>
</gene>
<dbReference type="SUPFAM" id="SSF50998">
    <property type="entry name" value="Quinoprotein alcohol dehydrogenase-like"/>
    <property type="match status" value="1"/>
</dbReference>
<dbReference type="GeneID" id="92712258"/>
<dbReference type="PROSITE" id="PS51257">
    <property type="entry name" value="PROKAR_LIPOPROTEIN"/>
    <property type="match status" value="1"/>
</dbReference>
<accession>A0A1M6FHF4</accession>
<name>A0A1M6FHF4_9BACE</name>
<protein>
    <submittedName>
        <fullName evidence="1">6-bladed beta-propeller protein</fullName>
    </submittedName>
</protein>
<reference evidence="2" key="1">
    <citation type="submission" date="2016-11" db="EMBL/GenBank/DDBJ databases">
        <authorList>
            <person name="Varghese N."/>
            <person name="Submissions S."/>
        </authorList>
    </citation>
    <scope>NUCLEOTIDE SEQUENCE [LARGE SCALE GENOMIC DNA]</scope>
    <source>
        <strain evidence="2">DSM 26884</strain>
    </source>
</reference>
<organism evidence="1 2">
    <name type="scientific">Bacteroides stercorirosoris</name>
    <dbReference type="NCBI Taxonomy" id="871324"/>
    <lineage>
        <taxon>Bacteria</taxon>
        <taxon>Pseudomonadati</taxon>
        <taxon>Bacteroidota</taxon>
        <taxon>Bacteroidia</taxon>
        <taxon>Bacteroidales</taxon>
        <taxon>Bacteroidaceae</taxon>
        <taxon>Bacteroides</taxon>
    </lineage>
</organism>